<comment type="similarity">
    <text evidence="1 2">Belongs to the fructosamine kinase family.</text>
</comment>
<evidence type="ECO:0000313" key="4">
    <source>
        <dbReference type="Proteomes" id="UP000199421"/>
    </source>
</evidence>
<dbReference type="Gene3D" id="3.30.200.20">
    <property type="entry name" value="Phosphorylase Kinase, domain 1"/>
    <property type="match status" value="1"/>
</dbReference>
<dbReference type="PANTHER" id="PTHR12149:SF8">
    <property type="entry name" value="PROTEIN-RIBULOSAMINE 3-KINASE"/>
    <property type="match status" value="1"/>
</dbReference>
<dbReference type="Proteomes" id="UP000199421">
    <property type="component" value="Unassembled WGS sequence"/>
</dbReference>
<dbReference type="Gene3D" id="3.90.1200.10">
    <property type="match status" value="1"/>
</dbReference>
<dbReference type="AlphaFoldDB" id="A0A1H7I5D3"/>
<dbReference type="InterPro" id="IPR011009">
    <property type="entry name" value="Kinase-like_dom_sf"/>
</dbReference>
<accession>A0A1H7I5D3</accession>
<dbReference type="EMBL" id="FOAF01000001">
    <property type="protein sequence ID" value="SEK57729.1"/>
    <property type="molecule type" value="Genomic_DNA"/>
</dbReference>
<keyword evidence="4" id="KW-1185">Reference proteome</keyword>
<dbReference type="OrthoDB" id="5291879at2"/>
<dbReference type="InterPro" id="IPR016477">
    <property type="entry name" value="Fructo-/Ketosamine-3-kinase"/>
</dbReference>
<name>A0A1H7I5D3_OLID1</name>
<reference evidence="4" key="1">
    <citation type="submission" date="2016-10" db="EMBL/GenBank/DDBJ databases">
        <authorList>
            <person name="Varghese N."/>
            <person name="Submissions S."/>
        </authorList>
    </citation>
    <scope>NUCLEOTIDE SEQUENCE [LARGE SCALE GENOMIC DNA]</scope>
    <source>
        <strain evidence="4">DSM 18733</strain>
    </source>
</reference>
<gene>
    <name evidence="3" type="ORF">SAMN05661044_00591</name>
</gene>
<protein>
    <submittedName>
        <fullName evidence="3">Fructosamine-3-kinase</fullName>
    </submittedName>
</protein>
<dbReference type="SUPFAM" id="SSF56112">
    <property type="entry name" value="Protein kinase-like (PK-like)"/>
    <property type="match status" value="1"/>
</dbReference>
<sequence>MFLSADFVNNVELSVNQLIGTDFHLENILPVAGGDINHCYQVQGKNQSFFLKVNNAKSFPNLFILEREGLKMIKKIGGAVVPELLVAGQYKDDIFLLMTWINRGEDSQTAQEKLGRMLALLHKNTHDFFGLDYNNYLGSLPQSNTGHRKWSDFFIEERLQNQLIRSKTNGIASTDLLNKFDKLFAKIPQLFPNEFPALLHGDLWNGNYMIDNKGTPYLIDPAVYYGHREMDIALTKLFGGFSQRFYDAYQEVFPLEKDWQKRVDLCNLYVLLFHANVFGGSYIHQVEQIVEKYITK</sequence>
<keyword evidence="2 3" id="KW-0418">Kinase</keyword>
<keyword evidence="2" id="KW-0808">Transferase</keyword>
<evidence type="ECO:0000256" key="2">
    <source>
        <dbReference type="PIRNR" id="PIRNR006221"/>
    </source>
</evidence>
<evidence type="ECO:0000256" key="1">
    <source>
        <dbReference type="ARBA" id="ARBA00009460"/>
    </source>
</evidence>
<dbReference type="GO" id="GO:0016301">
    <property type="term" value="F:kinase activity"/>
    <property type="evidence" value="ECO:0007669"/>
    <property type="project" value="UniProtKB-UniRule"/>
</dbReference>
<dbReference type="STRING" id="407022.SAMN05661044_00591"/>
<dbReference type="PANTHER" id="PTHR12149">
    <property type="entry name" value="FRUCTOSAMINE 3 KINASE-RELATED PROTEIN"/>
    <property type="match status" value="1"/>
</dbReference>
<evidence type="ECO:0000313" key="3">
    <source>
        <dbReference type="EMBL" id="SEK57729.1"/>
    </source>
</evidence>
<organism evidence="3 4">
    <name type="scientific">Olivibacter domesticus</name>
    <name type="common">Pseudosphingobacterium domesticum</name>
    <dbReference type="NCBI Taxonomy" id="407022"/>
    <lineage>
        <taxon>Bacteria</taxon>
        <taxon>Pseudomonadati</taxon>
        <taxon>Bacteroidota</taxon>
        <taxon>Sphingobacteriia</taxon>
        <taxon>Sphingobacteriales</taxon>
        <taxon>Sphingobacteriaceae</taxon>
        <taxon>Olivibacter</taxon>
    </lineage>
</organism>
<dbReference type="Pfam" id="PF03881">
    <property type="entry name" value="Fructosamin_kin"/>
    <property type="match status" value="1"/>
</dbReference>
<dbReference type="PIRSF" id="PIRSF006221">
    <property type="entry name" value="Ketosamine-3-kinase"/>
    <property type="match status" value="1"/>
</dbReference>
<proteinExistence type="inferred from homology"/>
<dbReference type="RefSeq" id="WP_093318104.1">
    <property type="nucleotide sequence ID" value="NZ_FOAF01000001.1"/>
</dbReference>